<protein>
    <submittedName>
        <fullName evidence="1">Uncharacterized protein</fullName>
    </submittedName>
</protein>
<dbReference type="KEGG" id="bfn:OI25_1191"/>
<reference evidence="1 2" key="1">
    <citation type="journal article" date="2015" name="Genome Announc.">
        <title>Complete genome sequences for 59 burkholderia isolates, both pathogenic and near neighbor.</title>
        <authorList>
            <person name="Johnson S.L."/>
            <person name="Bishop-Lilly K.A."/>
            <person name="Ladner J.T."/>
            <person name="Daligault H.E."/>
            <person name="Davenport K.W."/>
            <person name="Jaissle J."/>
            <person name="Frey K.G."/>
            <person name="Koroleva G.I."/>
            <person name="Bruce D.C."/>
            <person name="Coyne S.R."/>
            <person name="Broomall S.M."/>
            <person name="Li P.E."/>
            <person name="Teshima H."/>
            <person name="Gibbons H.S."/>
            <person name="Palacios G.F."/>
            <person name="Rosenzweig C.N."/>
            <person name="Redden C.L."/>
            <person name="Xu Y."/>
            <person name="Minogue T.D."/>
            <person name="Chain P.S."/>
        </authorList>
    </citation>
    <scope>NUCLEOTIDE SEQUENCE [LARGE SCALE GENOMIC DNA]</scope>
    <source>
        <strain evidence="1 2">ATCC BAA-463</strain>
    </source>
</reference>
<gene>
    <name evidence="1" type="ORF">OI25_1191</name>
</gene>
<organism evidence="1 2">
    <name type="scientific">Paraburkholderia fungorum</name>
    <dbReference type="NCBI Taxonomy" id="134537"/>
    <lineage>
        <taxon>Bacteria</taxon>
        <taxon>Pseudomonadati</taxon>
        <taxon>Pseudomonadota</taxon>
        <taxon>Betaproteobacteria</taxon>
        <taxon>Burkholderiales</taxon>
        <taxon>Burkholderiaceae</taxon>
        <taxon>Paraburkholderia</taxon>
    </lineage>
</organism>
<sequence length="50" mass="5629">MSLPSGAACSNKSSRRQIPKSIMATTWINQIAKKRRKLLEIGHFNSFPNI</sequence>
<dbReference type="EMBL" id="CP010026">
    <property type="protein sequence ID" value="AJZ59428.1"/>
    <property type="molecule type" value="Genomic_DNA"/>
</dbReference>
<dbReference type="Proteomes" id="UP000032614">
    <property type="component" value="Chromosome 1"/>
</dbReference>
<accession>A0AAU8SZR5</accession>
<evidence type="ECO:0000313" key="1">
    <source>
        <dbReference type="EMBL" id="AJZ59428.1"/>
    </source>
</evidence>
<name>A0AAU8SZR5_9BURK</name>
<proteinExistence type="predicted"/>
<evidence type="ECO:0000313" key="2">
    <source>
        <dbReference type="Proteomes" id="UP000032614"/>
    </source>
</evidence>
<dbReference type="AlphaFoldDB" id="A0AAU8SZR5"/>